<accession>A0A7W6MTP3</accession>
<dbReference type="AlphaFoldDB" id="A0A7W6MTP3"/>
<dbReference type="RefSeq" id="WP_162843909.1">
    <property type="nucleotide sequence ID" value="NZ_JACIED010000002.1"/>
</dbReference>
<reference evidence="1 2" key="1">
    <citation type="submission" date="2020-08" db="EMBL/GenBank/DDBJ databases">
        <title>Genomic Encyclopedia of Type Strains, Phase IV (KMG-IV): sequencing the most valuable type-strain genomes for metagenomic binning, comparative biology and taxonomic classification.</title>
        <authorList>
            <person name="Goeker M."/>
        </authorList>
    </citation>
    <scope>NUCLEOTIDE SEQUENCE [LARGE SCALE GENOMIC DNA]</scope>
    <source>
        <strain evidence="1 2">DSM 100021</strain>
    </source>
</reference>
<gene>
    <name evidence="1" type="ORF">GGQ71_001690</name>
</gene>
<evidence type="ECO:0000313" key="2">
    <source>
        <dbReference type="Proteomes" id="UP000544107"/>
    </source>
</evidence>
<organism evidence="1 2">
    <name type="scientific">Allorhizobium taibaishanense</name>
    <dbReference type="NCBI Taxonomy" id="887144"/>
    <lineage>
        <taxon>Bacteria</taxon>
        <taxon>Pseudomonadati</taxon>
        <taxon>Pseudomonadota</taxon>
        <taxon>Alphaproteobacteria</taxon>
        <taxon>Hyphomicrobiales</taxon>
        <taxon>Rhizobiaceae</taxon>
        <taxon>Rhizobium/Agrobacterium group</taxon>
        <taxon>Allorhizobium</taxon>
    </lineage>
</organism>
<proteinExistence type="predicted"/>
<name>A0A7W6MTP3_9HYPH</name>
<dbReference type="EMBL" id="JACIED010000002">
    <property type="protein sequence ID" value="MBB4007427.1"/>
    <property type="molecule type" value="Genomic_DNA"/>
</dbReference>
<protein>
    <submittedName>
        <fullName evidence="1">Uncharacterized protein</fullName>
    </submittedName>
</protein>
<evidence type="ECO:0000313" key="1">
    <source>
        <dbReference type="EMBL" id="MBB4007427.1"/>
    </source>
</evidence>
<comment type="caution">
    <text evidence="1">The sequence shown here is derived from an EMBL/GenBank/DDBJ whole genome shotgun (WGS) entry which is preliminary data.</text>
</comment>
<dbReference type="Proteomes" id="UP000544107">
    <property type="component" value="Unassembled WGS sequence"/>
</dbReference>
<sequence>MFQQMMQVLVFMACFMARPTASVNGFFGLGDPCCIFLIGSENILPMSRLRRI</sequence>